<sequence>MTDKKQPELSPNPFSDNNDQVDPVVSRACTPADMHILVVESFSTMRRIIGNLLVELGYRYISEAEDGLSALPMLHNQRFDLVITDLQMPRMSGLELLRAIRADNKLAHIPVLMITADAKREQIIEAAQAGVSAYVVRPFTAAILENKMLSIVGHLNDGR</sequence>
<dbReference type="EMBL" id="CACSIM010000007">
    <property type="protein sequence ID" value="CAA0120224.1"/>
    <property type="molecule type" value="Genomic_DNA"/>
</dbReference>
<dbReference type="Gene3D" id="3.40.50.2300">
    <property type="match status" value="1"/>
</dbReference>
<dbReference type="InterPro" id="IPR011006">
    <property type="entry name" value="CheY-like_superfamily"/>
</dbReference>
<feature type="domain" description="Response regulatory" evidence="4">
    <location>
        <begin position="35"/>
        <end position="152"/>
    </location>
</feature>
<dbReference type="InterPro" id="IPR050595">
    <property type="entry name" value="Bact_response_regulator"/>
</dbReference>
<dbReference type="Proteomes" id="UP000439591">
    <property type="component" value="Unassembled WGS sequence"/>
</dbReference>
<evidence type="ECO:0000313" key="6">
    <source>
        <dbReference type="EMBL" id="CAA0115438.1"/>
    </source>
</evidence>
<dbReference type="PANTHER" id="PTHR44591">
    <property type="entry name" value="STRESS RESPONSE REGULATOR PROTEIN 1"/>
    <property type="match status" value="1"/>
</dbReference>
<organism evidence="5 8">
    <name type="scientific">Zhongshania aliphaticivorans</name>
    <dbReference type="NCBI Taxonomy" id="1470434"/>
    <lineage>
        <taxon>Bacteria</taxon>
        <taxon>Pseudomonadati</taxon>
        <taxon>Pseudomonadota</taxon>
        <taxon>Gammaproteobacteria</taxon>
        <taxon>Cellvibrionales</taxon>
        <taxon>Spongiibacteraceae</taxon>
        <taxon>Zhongshania</taxon>
    </lineage>
</organism>
<dbReference type="PROSITE" id="PS50110">
    <property type="entry name" value="RESPONSE_REGULATORY"/>
    <property type="match status" value="1"/>
</dbReference>
<proteinExistence type="predicted"/>
<dbReference type="EMBL" id="CACSIM010000005">
    <property type="protein sequence ID" value="CAA0115438.1"/>
    <property type="molecule type" value="Genomic_DNA"/>
</dbReference>
<evidence type="ECO:0000256" key="2">
    <source>
        <dbReference type="PROSITE-ProRule" id="PRU00169"/>
    </source>
</evidence>
<keyword evidence="8" id="KW-1185">Reference proteome</keyword>
<evidence type="ECO:0000313" key="9">
    <source>
        <dbReference type="Proteomes" id="UP000439591"/>
    </source>
</evidence>
<evidence type="ECO:0000313" key="8">
    <source>
        <dbReference type="Proteomes" id="UP000435877"/>
    </source>
</evidence>
<keyword evidence="1 2" id="KW-0597">Phosphoprotein</keyword>
<dbReference type="EMBL" id="CACSIK010000001">
    <property type="protein sequence ID" value="CAA0087770.1"/>
    <property type="molecule type" value="Genomic_DNA"/>
</dbReference>
<dbReference type="GO" id="GO:0000160">
    <property type="term" value="P:phosphorelay signal transduction system"/>
    <property type="evidence" value="ECO:0007669"/>
    <property type="project" value="InterPro"/>
</dbReference>
<feature type="region of interest" description="Disordered" evidence="3">
    <location>
        <begin position="1"/>
        <end position="23"/>
    </location>
</feature>
<dbReference type="SMART" id="SM00448">
    <property type="entry name" value="REC"/>
    <property type="match status" value="1"/>
</dbReference>
<dbReference type="Pfam" id="PF00072">
    <property type="entry name" value="Response_reg"/>
    <property type="match status" value="1"/>
</dbReference>
<dbReference type="SUPFAM" id="SSF52172">
    <property type="entry name" value="CheY-like"/>
    <property type="match status" value="1"/>
</dbReference>
<dbReference type="InterPro" id="IPR001789">
    <property type="entry name" value="Sig_transdc_resp-reg_receiver"/>
</dbReference>
<dbReference type="AlphaFoldDB" id="A0A5S9NCF0"/>
<evidence type="ECO:0000313" key="7">
    <source>
        <dbReference type="EMBL" id="CAA0120224.1"/>
    </source>
</evidence>
<evidence type="ECO:0000259" key="4">
    <source>
        <dbReference type="PROSITE" id="PS50110"/>
    </source>
</evidence>
<dbReference type="PANTHER" id="PTHR44591:SF3">
    <property type="entry name" value="RESPONSE REGULATORY DOMAIN-CONTAINING PROTEIN"/>
    <property type="match status" value="1"/>
</dbReference>
<protein>
    <submittedName>
        <fullName evidence="5">Chemotaxis protein CheY</fullName>
    </submittedName>
</protein>
<evidence type="ECO:0000256" key="1">
    <source>
        <dbReference type="ARBA" id="ARBA00022553"/>
    </source>
</evidence>
<evidence type="ECO:0000256" key="3">
    <source>
        <dbReference type="SAM" id="MobiDB-lite"/>
    </source>
</evidence>
<reference evidence="8 9" key="1">
    <citation type="submission" date="2019-11" db="EMBL/GenBank/DDBJ databases">
        <authorList>
            <person name="Holert J."/>
        </authorList>
    </citation>
    <scope>NUCLEOTIDE SEQUENCE [LARGE SCALE GENOMIC DNA]</scope>
    <source>
        <strain evidence="6">BC3_2A</strain>
        <strain evidence="5">SB11_1A</strain>
    </source>
</reference>
<name>A0A5S9NCF0_9GAMM</name>
<accession>A0A5S9NCF0</accession>
<dbReference type="Proteomes" id="UP000435877">
    <property type="component" value="Unassembled WGS sequence"/>
</dbReference>
<evidence type="ECO:0000313" key="5">
    <source>
        <dbReference type="EMBL" id="CAA0087770.1"/>
    </source>
</evidence>
<feature type="modified residue" description="4-aspartylphosphate" evidence="2">
    <location>
        <position position="85"/>
    </location>
</feature>
<gene>
    <name evidence="5" type="primary">cheY_1</name>
    <name evidence="6" type="synonym">cheY_3</name>
    <name evidence="7" type="synonym">cheY_4</name>
    <name evidence="5" type="ORF">IHBHHGIJ_01391</name>
    <name evidence="6" type="ORF">KFEGEMFD_03131</name>
    <name evidence="7" type="ORF">KFEGEMFD_03690</name>
</gene>